<protein>
    <recommendedName>
        <fullName evidence="2">USP domain-containing protein</fullName>
    </recommendedName>
</protein>
<proteinExistence type="predicted"/>
<dbReference type="OrthoDB" id="289038at2759"/>
<dbReference type="PROSITE" id="PS00972">
    <property type="entry name" value="USP_1"/>
    <property type="match status" value="1"/>
</dbReference>
<dbReference type="InterPro" id="IPR028889">
    <property type="entry name" value="USP"/>
</dbReference>
<dbReference type="GO" id="GO:0004843">
    <property type="term" value="F:cysteine-type deubiquitinase activity"/>
    <property type="evidence" value="ECO:0007669"/>
    <property type="project" value="InterPro"/>
</dbReference>
<dbReference type="Gene3D" id="3.90.70.10">
    <property type="entry name" value="Cysteine proteinases"/>
    <property type="match status" value="2"/>
</dbReference>
<evidence type="ECO:0000313" key="4">
    <source>
        <dbReference type="Proteomes" id="UP000268093"/>
    </source>
</evidence>
<dbReference type="InterPro" id="IPR050185">
    <property type="entry name" value="Ub_carboxyl-term_hydrolase"/>
</dbReference>
<comment type="caution">
    <text evidence="3">The sequence shown here is derived from an EMBL/GenBank/DDBJ whole genome shotgun (WGS) entry which is preliminary data.</text>
</comment>
<feature type="compositionally biased region" description="Polar residues" evidence="1">
    <location>
        <begin position="42"/>
        <end position="69"/>
    </location>
</feature>
<dbReference type="InterPro" id="IPR001394">
    <property type="entry name" value="Peptidase_C19_UCH"/>
</dbReference>
<dbReference type="Pfam" id="PF00443">
    <property type="entry name" value="UCH"/>
    <property type="match status" value="1"/>
</dbReference>
<evidence type="ECO:0000259" key="2">
    <source>
        <dbReference type="PROSITE" id="PS50235"/>
    </source>
</evidence>
<dbReference type="InterPro" id="IPR018200">
    <property type="entry name" value="USP_CS"/>
</dbReference>
<accession>A0A433DFQ2</accession>
<feature type="region of interest" description="Disordered" evidence="1">
    <location>
        <begin position="31"/>
        <end position="78"/>
    </location>
</feature>
<dbReference type="PANTHER" id="PTHR21646">
    <property type="entry name" value="UBIQUITIN CARBOXYL-TERMINAL HYDROLASE"/>
    <property type="match status" value="1"/>
</dbReference>
<name>A0A433DFQ2_9FUNG</name>
<keyword evidence="4" id="KW-1185">Reference proteome</keyword>
<dbReference type="GO" id="GO:0016579">
    <property type="term" value="P:protein deubiquitination"/>
    <property type="evidence" value="ECO:0007669"/>
    <property type="project" value="InterPro"/>
</dbReference>
<organism evidence="3 4">
    <name type="scientific">Jimgerdemannia flammicorona</name>
    <dbReference type="NCBI Taxonomy" id="994334"/>
    <lineage>
        <taxon>Eukaryota</taxon>
        <taxon>Fungi</taxon>
        <taxon>Fungi incertae sedis</taxon>
        <taxon>Mucoromycota</taxon>
        <taxon>Mucoromycotina</taxon>
        <taxon>Endogonomycetes</taxon>
        <taxon>Endogonales</taxon>
        <taxon>Endogonaceae</taxon>
        <taxon>Jimgerdemannia</taxon>
    </lineage>
</organism>
<reference evidence="3 4" key="1">
    <citation type="journal article" date="2018" name="New Phytol.">
        <title>Phylogenomics of Endogonaceae and evolution of mycorrhizas within Mucoromycota.</title>
        <authorList>
            <person name="Chang Y."/>
            <person name="Desiro A."/>
            <person name="Na H."/>
            <person name="Sandor L."/>
            <person name="Lipzen A."/>
            <person name="Clum A."/>
            <person name="Barry K."/>
            <person name="Grigoriev I.V."/>
            <person name="Martin F.M."/>
            <person name="Stajich J.E."/>
            <person name="Smith M.E."/>
            <person name="Bonito G."/>
            <person name="Spatafora J.W."/>
        </authorList>
    </citation>
    <scope>NUCLEOTIDE SEQUENCE [LARGE SCALE GENOMIC DNA]</scope>
    <source>
        <strain evidence="3 4">GMNB39</strain>
    </source>
</reference>
<sequence>MATSSNNAETPFLQLSNSQNYECPVVLTEMREGSSREVEDGNSGTPYPNNTSQQFITTPFSRTPPSTHTSGKEYKQEENPQSLVGYAKELLVWGLGLNNQPQAEILEKVTSTKVDRKPLGLRNLGNTCWVNSAVQLLQPLVKLAYPDHVQASIDDPVLKLLYSGGRGVEYVTFLRSLLNERPKIDIFEDCQLGEQNDASALVVAMLTHIRDQASYKECSNFLALLTFQCEWKTTCRHCPFKNTQNLSLDFITIPRMHKDQTPFQTWYSGFPGVCKECGREACLKPSMLGQPPFVAFRIQQLSGLPKKAQTFDTSVASYELIGFTDHYYSSQYWGHYVAKMKSGSNVWYECSDQTISPMNTTAPDSARVGMMLYRNKSFIMN</sequence>
<dbReference type="Proteomes" id="UP000268093">
    <property type="component" value="Unassembled WGS sequence"/>
</dbReference>
<feature type="domain" description="USP" evidence="2">
    <location>
        <begin position="119"/>
        <end position="376"/>
    </location>
</feature>
<dbReference type="InterPro" id="IPR038765">
    <property type="entry name" value="Papain-like_cys_pep_sf"/>
</dbReference>
<evidence type="ECO:0000256" key="1">
    <source>
        <dbReference type="SAM" id="MobiDB-lite"/>
    </source>
</evidence>
<dbReference type="EMBL" id="RBNI01002081">
    <property type="protein sequence ID" value="RUP49664.1"/>
    <property type="molecule type" value="Genomic_DNA"/>
</dbReference>
<dbReference type="PROSITE" id="PS50235">
    <property type="entry name" value="USP_3"/>
    <property type="match status" value="1"/>
</dbReference>
<dbReference type="SUPFAM" id="SSF54001">
    <property type="entry name" value="Cysteine proteinases"/>
    <property type="match status" value="1"/>
</dbReference>
<evidence type="ECO:0000313" key="3">
    <source>
        <dbReference type="EMBL" id="RUP49664.1"/>
    </source>
</evidence>
<gene>
    <name evidence="3" type="ORF">BC936DRAFT_141890</name>
</gene>
<dbReference type="AlphaFoldDB" id="A0A433DFQ2"/>